<evidence type="ECO:0000256" key="4">
    <source>
        <dbReference type="ARBA" id="ARBA00022475"/>
    </source>
</evidence>
<evidence type="ECO:0000259" key="16">
    <source>
        <dbReference type="PROSITE" id="PS50857"/>
    </source>
</evidence>
<evidence type="ECO:0000256" key="3">
    <source>
        <dbReference type="ARBA" id="ARBA00022448"/>
    </source>
</evidence>
<evidence type="ECO:0000256" key="7">
    <source>
        <dbReference type="ARBA" id="ARBA00022729"/>
    </source>
</evidence>
<dbReference type="InterPro" id="IPR006333">
    <property type="entry name" value="Cyt_o_ubiquinol_oxidase_su2"/>
</dbReference>
<accession>A0A545T4L8</accession>
<protein>
    <recommendedName>
        <fullName evidence="14">Ubiquinol oxidase subunit 2</fullName>
    </recommendedName>
</protein>
<keyword evidence="19" id="KW-1185">Reference proteome</keyword>
<dbReference type="InterPro" id="IPR008972">
    <property type="entry name" value="Cupredoxin"/>
</dbReference>
<dbReference type="InterPro" id="IPR036257">
    <property type="entry name" value="Cyt_c_oxidase_su2_TM_sf"/>
</dbReference>
<comment type="subcellular location">
    <subcellularLocation>
        <location evidence="1">Cell membrane</location>
        <topology evidence="1">Multi-pass membrane protein</topology>
    </subcellularLocation>
</comment>
<keyword evidence="5 14" id="KW-0679">Respiratory chain</keyword>
<evidence type="ECO:0000256" key="13">
    <source>
        <dbReference type="ARBA" id="ARBA00023288"/>
    </source>
</evidence>
<evidence type="ECO:0000256" key="11">
    <source>
        <dbReference type="ARBA" id="ARBA00023136"/>
    </source>
</evidence>
<dbReference type="NCBIfam" id="TIGR01433">
    <property type="entry name" value="CyoA"/>
    <property type="match status" value="1"/>
</dbReference>
<dbReference type="InterPro" id="IPR045187">
    <property type="entry name" value="CcO_II"/>
</dbReference>
<comment type="similarity">
    <text evidence="2 14">Belongs to the cytochrome c oxidase subunit 2 family.</text>
</comment>
<dbReference type="PROSITE" id="PS50999">
    <property type="entry name" value="COX2_TM"/>
    <property type="match status" value="1"/>
</dbReference>
<evidence type="ECO:0000256" key="14">
    <source>
        <dbReference type="PIRNR" id="PIRNR000292"/>
    </source>
</evidence>
<comment type="caution">
    <text evidence="18">The sequence shown here is derived from an EMBL/GenBank/DDBJ whole genome shotgun (WGS) entry which is preliminary data.</text>
</comment>
<dbReference type="InterPro" id="IPR010514">
    <property type="entry name" value="COX_ARM"/>
</dbReference>
<dbReference type="SUPFAM" id="SSF49503">
    <property type="entry name" value="Cupredoxins"/>
    <property type="match status" value="1"/>
</dbReference>
<name>A0A545T4L8_9GAMM</name>
<keyword evidence="6 15" id="KW-0812">Transmembrane</keyword>
<dbReference type="PIRSF" id="PIRSF000292">
    <property type="entry name" value="Ubi_od_II"/>
    <property type="match status" value="1"/>
</dbReference>
<reference evidence="18 19" key="1">
    <citation type="submission" date="2019-06" db="EMBL/GenBank/DDBJ databases">
        <title>Draft genome of Aliikangiella marina GYP-15.</title>
        <authorList>
            <person name="Wang G."/>
        </authorList>
    </citation>
    <scope>NUCLEOTIDE SEQUENCE [LARGE SCALE GENOMIC DNA]</scope>
    <source>
        <strain evidence="18 19">GYP-15</strain>
    </source>
</reference>
<evidence type="ECO:0000256" key="8">
    <source>
        <dbReference type="ARBA" id="ARBA00022982"/>
    </source>
</evidence>
<dbReference type="Proteomes" id="UP000317839">
    <property type="component" value="Unassembled WGS sequence"/>
</dbReference>
<proteinExistence type="inferred from homology"/>
<dbReference type="PANTHER" id="PTHR22888">
    <property type="entry name" value="CYTOCHROME C OXIDASE, SUBUNIT II"/>
    <property type="match status" value="1"/>
</dbReference>
<dbReference type="PROSITE" id="PS51257">
    <property type="entry name" value="PROKAR_LIPOPROTEIN"/>
    <property type="match status" value="1"/>
</dbReference>
<feature type="domain" description="Cytochrome oxidase subunit II copper A binding" evidence="16">
    <location>
        <begin position="119"/>
        <end position="231"/>
    </location>
</feature>
<evidence type="ECO:0000256" key="15">
    <source>
        <dbReference type="SAM" id="Phobius"/>
    </source>
</evidence>
<keyword evidence="10 14" id="KW-0560">Oxidoreductase</keyword>
<keyword evidence="4 14" id="KW-1003">Cell membrane</keyword>
<evidence type="ECO:0000313" key="19">
    <source>
        <dbReference type="Proteomes" id="UP000317839"/>
    </source>
</evidence>
<feature type="domain" description="Cytochrome oxidase subunit II transmembrane region profile" evidence="17">
    <location>
        <begin position="16"/>
        <end position="113"/>
    </location>
</feature>
<evidence type="ECO:0000313" key="18">
    <source>
        <dbReference type="EMBL" id="TQV72122.1"/>
    </source>
</evidence>
<gene>
    <name evidence="18" type="primary">cyoA</name>
    <name evidence="18" type="ORF">FLL45_18045</name>
</gene>
<dbReference type="InterPro" id="IPR034227">
    <property type="entry name" value="CuRO_UO_II"/>
</dbReference>
<keyword evidence="11 14" id="KW-0472">Membrane</keyword>
<evidence type="ECO:0000256" key="10">
    <source>
        <dbReference type="ARBA" id="ARBA00023002"/>
    </source>
</evidence>
<keyword evidence="8 14" id="KW-0249">Electron transport</keyword>
<dbReference type="GO" id="GO:0016682">
    <property type="term" value="F:oxidoreductase activity, acting on diphenols and related substances as donors, oxygen as acceptor"/>
    <property type="evidence" value="ECO:0007669"/>
    <property type="project" value="InterPro"/>
</dbReference>
<feature type="transmembrane region" description="Helical" evidence="15">
    <location>
        <begin position="38"/>
        <end position="62"/>
    </location>
</feature>
<keyword evidence="12" id="KW-0564">Palmitate</keyword>
<dbReference type="InterPro" id="IPR002429">
    <property type="entry name" value="CcO_II-like_C"/>
</dbReference>
<dbReference type="Pfam" id="PF00116">
    <property type="entry name" value="COX2"/>
    <property type="match status" value="1"/>
</dbReference>
<keyword evidence="7" id="KW-0732">Signal</keyword>
<dbReference type="GO" id="GO:0042773">
    <property type="term" value="P:ATP synthesis coupled electron transport"/>
    <property type="evidence" value="ECO:0007669"/>
    <property type="project" value="TreeGrafter"/>
</dbReference>
<dbReference type="GO" id="GO:0005886">
    <property type="term" value="C:plasma membrane"/>
    <property type="evidence" value="ECO:0007669"/>
    <property type="project" value="UniProtKB-SubCell"/>
</dbReference>
<dbReference type="GO" id="GO:0009486">
    <property type="term" value="F:cytochrome bo3 ubiquinol oxidase activity"/>
    <property type="evidence" value="ECO:0007669"/>
    <property type="project" value="InterPro"/>
</dbReference>
<dbReference type="InterPro" id="IPR011759">
    <property type="entry name" value="Cyt_c_oxidase_su2_TM_dom"/>
</dbReference>
<evidence type="ECO:0000256" key="9">
    <source>
        <dbReference type="ARBA" id="ARBA00022989"/>
    </source>
</evidence>
<dbReference type="OrthoDB" id="9783445at2"/>
<dbReference type="Pfam" id="PF06481">
    <property type="entry name" value="COX_ARM"/>
    <property type="match status" value="1"/>
</dbReference>
<evidence type="ECO:0000256" key="5">
    <source>
        <dbReference type="ARBA" id="ARBA00022660"/>
    </source>
</evidence>
<evidence type="ECO:0000256" key="1">
    <source>
        <dbReference type="ARBA" id="ARBA00004651"/>
    </source>
</evidence>
<dbReference type="PROSITE" id="PS50857">
    <property type="entry name" value="COX2_CUA"/>
    <property type="match status" value="1"/>
</dbReference>
<evidence type="ECO:0000256" key="6">
    <source>
        <dbReference type="ARBA" id="ARBA00022692"/>
    </source>
</evidence>
<dbReference type="AlphaFoldDB" id="A0A545T4L8"/>
<organism evidence="18 19">
    <name type="scientific">Aliikangiella marina</name>
    <dbReference type="NCBI Taxonomy" id="1712262"/>
    <lineage>
        <taxon>Bacteria</taxon>
        <taxon>Pseudomonadati</taxon>
        <taxon>Pseudomonadota</taxon>
        <taxon>Gammaproteobacteria</taxon>
        <taxon>Oceanospirillales</taxon>
        <taxon>Pleioneaceae</taxon>
        <taxon>Aliikangiella</taxon>
    </lineage>
</organism>
<dbReference type="PANTHER" id="PTHR22888:SF18">
    <property type="entry name" value="CYTOCHROME BO(3) UBIQUINOL OXIDASE SUBUNIT 2"/>
    <property type="match status" value="1"/>
</dbReference>
<feature type="transmembrane region" description="Helical" evidence="15">
    <location>
        <begin position="82"/>
        <end position="103"/>
    </location>
</feature>
<sequence>MVNLAKTLVVVSLTVLLSACDFKLFDPKGPIAEGQMDLLIISALVMLIVVIPVTIMGVWFPIRYRKNNTKQEYKPDWEHSNVIEAIVWTIPILIIIALGIITYTTSYSMDPRKPIESDKEPMVVQVVAMDWKWLFIYPEHEIATVNEMAIPVDRPIEFLVTSDTVMNSFFIPRLGSQIYAMSGMENRVHLMASEEGTYEGLSANYSGFGFSGMRFKAIATSEVGFDEWVKKVKSSANPLDEATLKQLRVKSRDVKPIHYSSVNPLLFSEIIEQYAGALDGQ</sequence>
<dbReference type="SUPFAM" id="SSF81464">
    <property type="entry name" value="Cytochrome c oxidase subunit II-like, transmembrane region"/>
    <property type="match status" value="1"/>
</dbReference>
<dbReference type="Gene3D" id="2.60.40.420">
    <property type="entry name" value="Cupredoxins - blue copper proteins"/>
    <property type="match status" value="1"/>
</dbReference>
<evidence type="ECO:0000256" key="2">
    <source>
        <dbReference type="ARBA" id="ARBA00007866"/>
    </source>
</evidence>
<dbReference type="CDD" id="cd04212">
    <property type="entry name" value="CuRO_UO_II"/>
    <property type="match status" value="1"/>
</dbReference>
<dbReference type="Gene3D" id="1.10.287.90">
    <property type="match status" value="1"/>
</dbReference>
<dbReference type="RefSeq" id="WP_142943450.1">
    <property type="nucleotide sequence ID" value="NZ_VIKR01000005.1"/>
</dbReference>
<dbReference type="GO" id="GO:0005507">
    <property type="term" value="F:copper ion binding"/>
    <property type="evidence" value="ECO:0007669"/>
    <property type="project" value="InterPro"/>
</dbReference>
<keyword evidence="13" id="KW-0449">Lipoprotein</keyword>
<evidence type="ECO:0000259" key="17">
    <source>
        <dbReference type="PROSITE" id="PS50999"/>
    </source>
</evidence>
<evidence type="ECO:0000256" key="12">
    <source>
        <dbReference type="ARBA" id="ARBA00023139"/>
    </source>
</evidence>
<dbReference type="EMBL" id="VIKR01000005">
    <property type="protein sequence ID" value="TQV72122.1"/>
    <property type="molecule type" value="Genomic_DNA"/>
</dbReference>
<keyword evidence="3 14" id="KW-0813">Transport</keyword>
<keyword evidence="9 15" id="KW-1133">Transmembrane helix</keyword>
<dbReference type="GO" id="GO:0004129">
    <property type="term" value="F:cytochrome-c oxidase activity"/>
    <property type="evidence" value="ECO:0007669"/>
    <property type="project" value="UniProtKB-UniRule"/>
</dbReference>